<organism evidence="1 2">
    <name type="scientific">Lentinus tigrinus ALCF2SS1-6</name>
    <dbReference type="NCBI Taxonomy" id="1328759"/>
    <lineage>
        <taxon>Eukaryota</taxon>
        <taxon>Fungi</taxon>
        <taxon>Dikarya</taxon>
        <taxon>Basidiomycota</taxon>
        <taxon>Agaricomycotina</taxon>
        <taxon>Agaricomycetes</taxon>
        <taxon>Polyporales</taxon>
        <taxon>Polyporaceae</taxon>
        <taxon>Lentinus</taxon>
    </lineage>
</organism>
<dbReference type="Proteomes" id="UP000313359">
    <property type="component" value="Unassembled WGS sequence"/>
</dbReference>
<reference evidence="1" key="1">
    <citation type="journal article" date="2018" name="Genome Biol. Evol.">
        <title>Genomics and development of Lentinus tigrinus, a white-rot wood-decaying mushroom with dimorphic fruiting bodies.</title>
        <authorList>
            <person name="Wu B."/>
            <person name="Xu Z."/>
            <person name="Knudson A."/>
            <person name="Carlson A."/>
            <person name="Chen N."/>
            <person name="Kovaka S."/>
            <person name="LaButti K."/>
            <person name="Lipzen A."/>
            <person name="Pennachio C."/>
            <person name="Riley R."/>
            <person name="Schakwitz W."/>
            <person name="Umezawa K."/>
            <person name="Ohm R.A."/>
            <person name="Grigoriev I.V."/>
            <person name="Nagy L.G."/>
            <person name="Gibbons J."/>
            <person name="Hibbett D."/>
        </authorList>
    </citation>
    <scope>NUCLEOTIDE SEQUENCE [LARGE SCALE GENOMIC DNA]</scope>
    <source>
        <strain evidence="1">ALCF2SS1-6</strain>
    </source>
</reference>
<accession>A0A5C2RVM6</accession>
<protein>
    <submittedName>
        <fullName evidence="1">Uncharacterized protein</fullName>
    </submittedName>
</protein>
<name>A0A5C2RVM6_9APHY</name>
<keyword evidence="2" id="KW-1185">Reference proteome</keyword>
<dbReference type="EMBL" id="ML122303">
    <property type="protein sequence ID" value="RPD54675.1"/>
    <property type="molecule type" value="Genomic_DNA"/>
</dbReference>
<gene>
    <name evidence="1" type="ORF">L227DRAFT_657455</name>
</gene>
<dbReference type="AlphaFoldDB" id="A0A5C2RVM6"/>
<evidence type="ECO:0000313" key="2">
    <source>
        <dbReference type="Proteomes" id="UP000313359"/>
    </source>
</evidence>
<evidence type="ECO:0000313" key="1">
    <source>
        <dbReference type="EMBL" id="RPD54675.1"/>
    </source>
</evidence>
<proteinExistence type="predicted"/>
<sequence length="50" mass="5488">MSDVWPLQHIFGPADSILSPFDEITSTLDKDKLQQLVSTSVLRCSPRSAG</sequence>